<organism evidence="1 2">
    <name type="scientific">Bifidobacterium pseudocatenulatum</name>
    <dbReference type="NCBI Taxonomy" id="28026"/>
    <lineage>
        <taxon>Bacteria</taxon>
        <taxon>Bacillati</taxon>
        <taxon>Actinomycetota</taxon>
        <taxon>Actinomycetes</taxon>
        <taxon>Bifidobacteriales</taxon>
        <taxon>Bifidobacteriaceae</taxon>
        <taxon>Bifidobacterium</taxon>
    </lineage>
</organism>
<sequence>MPYFQFEMSYMWQFLAFQKNDFRYMWQSPKENLV</sequence>
<accession>A0AAX3IXX5</accession>
<proteinExistence type="predicted"/>
<evidence type="ECO:0000313" key="1">
    <source>
        <dbReference type="EMBL" id="VUX64524.1"/>
    </source>
</evidence>
<comment type="caution">
    <text evidence="1">The sequence shown here is derived from an EMBL/GenBank/DDBJ whole genome shotgun (WGS) entry which is preliminary data.</text>
</comment>
<dbReference type="Proteomes" id="UP000331308">
    <property type="component" value="Unassembled WGS sequence"/>
</dbReference>
<gene>
    <name evidence="1" type="ORF">BPLFYP29_01573</name>
</gene>
<dbReference type="EMBL" id="CABHOD010000007">
    <property type="protein sequence ID" value="VUX64524.1"/>
    <property type="molecule type" value="Genomic_DNA"/>
</dbReference>
<reference evidence="1 2" key="1">
    <citation type="submission" date="2019-07" db="EMBL/GenBank/DDBJ databases">
        <authorList>
            <person name="Chang H.-W."/>
            <person name="Raman A."/>
            <person name="Venkatesh S."/>
            <person name="Gehrig J."/>
        </authorList>
    </citation>
    <scope>NUCLEOTIDE SEQUENCE [LARGE SCALE GENOMIC DNA]</scope>
    <source>
        <strain evidence="1">Bifidobacterium_pseudocatenulatum_LFYP_29</strain>
    </source>
</reference>
<evidence type="ECO:0000313" key="2">
    <source>
        <dbReference type="Proteomes" id="UP000331308"/>
    </source>
</evidence>
<dbReference type="AlphaFoldDB" id="A0AAX3IXX5"/>
<name>A0AAX3IXX5_BIFPS</name>
<protein>
    <submittedName>
        <fullName evidence="1">Uncharacterized protein</fullName>
    </submittedName>
</protein>